<dbReference type="PANTHER" id="PTHR48475">
    <property type="entry name" value="RIBONUCLEASE H"/>
    <property type="match status" value="1"/>
</dbReference>
<dbReference type="GO" id="GO:0003676">
    <property type="term" value="F:nucleic acid binding"/>
    <property type="evidence" value="ECO:0007669"/>
    <property type="project" value="InterPro"/>
</dbReference>
<dbReference type="Pfam" id="PF17921">
    <property type="entry name" value="Integrase_H2C2"/>
    <property type="match status" value="1"/>
</dbReference>
<dbReference type="SUPFAM" id="SSF53098">
    <property type="entry name" value="Ribonuclease H-like"/>
    <property type="match status" value="2"/>
</dbReference>
<dbReference type="InterPro" id="IPR041577">
    <property type="entry name" value="RT_RNaseH_2"/>
</dbReference>
<feature type="compositionally biased region" description="Basic and acidic residues" evidence="1">
    <location>
        <begin position="281"/>
        <end position="293"/>
    </location>
</feature>
<dbReference type="Pfam" id="PF13456">
    <property type="entry name" value="RVT_3"/>
    <property type="match status" value="1"/>
</dbReference>
<reference evidence="5" key="1">
    <citation type="journal article" date="2017" name="Front. Plant Sci.">
        <title>Climate Clever Clovers: New Paradigm to Reduce the Environmental Footprint of Ruminants by Breeding Low Methanogenic Forages Utilizing Haplotype Variation.</title>
        <authorList>
            <person name="Kaur P."/>
            <person name="Appels R."/>
            <person name="Bayer P.E."/>
            <person name="Keeble-Gagnere G."/>
            <person name="Wang J."/>
            <person name="Hirakawa H."/>
            <person name="Shirasawa K."/>
            <person name="Vercoe P."/>
            <person name="Stefanova K."/>
            <person name="Durmic Z."/>
            <person name="Nichols P."/>
            <person name="Revell C."/>
            <person name="Isobe S.N."/>
            <person name="Edwards D."/>
            <person name="Erskine W."/>
        </authorList>
    </citation>
    <scope>NUCLEOTIDE SEQUENCE [LARGE SCALE GENOMIC DNA]</scope>
    <source>
        <strain evidence="5">cv. Daliak</strain>
    </source>
</reference>
<feature type="region of interest" description="Disordered" evidence="1">
    <location>
        <begin position="596"/>
        <end position="621"/>
    </location>
</feature>
<dbReference type="InterPro" id="IPR043128">
    <property type="entry name" value="Rev_trsase/Diguanyl_cyclase"/>
</dbReference>
<keyword evidence="5" id="KW-1185">Reference proteome</keyword>
<feature type="compositionally biased region" description="Polar residues" evidence="1">
    <location>
        <begin position="599"/>
        <end position="611"/>
    </location>
</feature>
<dbReference type="CDD" id="cd09279">
    <property type="entry name" value="RNase_HI_like"/>
    <property type="match status" value="1"/>
</dbReference>
<dbReference type="Gene3D" id="3.30.70.270">
    <property type="match status" value="2"/>
</dbReference>
<accession>A0A2Z6PEF7</accession>
<dbReference type="Pfam" id="PF00078">
    <property type="entry name" value="RVT_1"/>
    <property type="match status" value="1"/>
</dbReference>
<dbReference type="EMBL" id="DF974353">
    <property type="protein sequence ID" value="GAU47855.1"/>
    <property type="molecule type" value="Genomic_DNA"/>
</dbReference>
<dbReference type="GO" id="GO:0004523">
    <property type="term" value="F:RNA-DNA hybrid ribonuclease activity"/>
    <property type="evidence" value="ECO:0007669"/>
    <property type="project" value="InterPro"/>
</dbReference>
<dbReference type="PROSITE" id="PS50879">
    <property type="entry name" value="RNASE_H_1"/>
    <property type="match status" value="1"/>
</dbReference>
<dbReference type="InterPro" id="IPR041588">
    <property type="entry name" value="Integrase_H2C2"/>
</dbReference>
<dbReference type="Gene3D" id="3.30.420.10">
    <property type="entry name" value="Ribonuclease H-like superfamily/Ribonuclease H"/>
    <property type="match status" value="2"/>
</dbReference>
<dbReference type="Pfam" id="PF17919">
    <property type="entry name" value="RT_RNaseH_2"/>
    <property type="match status" value="1"/>
</dbReference>
<dbReference type="PROSITE" id="PS50878">
    <property type="entry name" value="RT_POL"/>
    <property type="match status" value="1"/>
</dbReference>
<dbReference type="PANTHER" id="PTHR48475:SF1">
    <property type="entry name" value="RNASE H TYPE-1 DOMAIN-CONTAINING PROTEIN"/>
    <property type="match status" value="1"/>
</dbReference>
<dbReference type="Gene3D" id="3.10.10.10">
    <property type="entry name" value="HIV Type 1 Reverse Transcriptase, subunit A, domain 1"/>
    <property type="match status" value="1"/>
</dbReference>
<dbReference type="Proteomes" id="UP000242715">
    <property type="component" value="Unassembled WGS sequence"/>
</dbReference>
<feature type="compositionally biased region" description="Basic residues" evidence="1">
    <location>
        <begin position="206"/>
        <end position="221"/>
    </location>
</feature>
<dbReference type="InterPro" id="IPR000477">
    <property type="entry name" value="RT_dom"/>
</dbReference>
<dbReference type="SUPFAM" id="SSF56672">
    <property type="entry name" value="DNA/RNA polymerases"/>
    <property type="match status" value="1"/>
</dbReference>
<feature type="compositionally biased region" description="Polar residues" evidence="1">
    <location>
        <begin position="64"/>
        <end position="73"/>
    </location>
</feature>
<feature type="compositionally biased region" description="Basic residues" evidence="1">
    <location>
        <begin position="234"/>
        <end position="260"/>
    </location>
</feature>
<evidence type="ECO:0000313" key="5">
    <source>
        <dbReference type="Proteomes" id="UP000242715"/>
    </source>
</evidence>
<protein>
    <submittedName>
        <fullName evidence="4">Uncharacterized protein</fullName>
    </submittedName>
</protein>
<dbReference type="Gene3D" id="1.10.340.70">
    <property type="match status" value="1"/>
</dbReference>
<dbReference type="InterPro" id="IPR036397">
    <property type="entry name" value="RNaseH_sf"/>
</dbReference>
<evidence type="ECO:0000256" key="1">
    <source>
        <dbReference type="SAM" id="MobiDB-lite"/>
    </source>
</evidence>
<feature type="region of interest" description="Disordered" evidence="1">
    <location>
        <begin position="191"/>
        <end position="327"/>
    </location>
</feature>
<organism evidence="4 5">
    <name type="scientific">Trifolium subterraneum</name>
    <name type="common">Subterranean clover</name>
    <dbReference type="NCBI Taxonomy" id="3900"/>
    <lineage>
        <taxon>Eukaryota</taxon>
        <taxon>Viridiplantae</taxon>
        <taxon>Streptophyta</taxon>
        <taxon>Embryophyta</taxon>
        <taxon>Tracheophyta</taxon>
        <taxon>Spermatophyta</taxon>
        <taxon>Magnoliopsida</taxon>
        <taxon>eudicotyledons</taxon>
        <taxon>Gunneridae</taxon>
        <taxon>Pentapetalae</taxon>
        <taxon>rosids</taxon>
        <taxon>fabids</taxon>
        <taxon>Fabales</taxon>
        <taxon>Fabaceae</taxon>
        <taxon>Papilionoideae</taxon>
        <taxon>50 kb inversion clade</taxon>
        <taxon>NPAAA clade</taxon>
        <taxon>Hologalegina</taxon>
        <taxon>IRL clade</taxon>
        <taxon>Trifolieae</taxon>
        <taxon>Trifolium</taxon>
    </lineage>
</organism>
<dbReference type="InterPro" id="IPR012337">
    <property type="entry name" value="RNaseH-like_sf"/>
</dbReference>
<feature type="compositionally biased region" description="Low complexity" evidence="1">
    <location>
        <begin position="191"/>
        <end position="203"/>
    </location>
</feature>
<feature type="region of interest" description="Disordered" evidence="1">
    <location>
        <begin position="64"/>
        <end position="131"/>
    </location>
</feature>
<sequence>MSINCPSTALAKRCGYIYRAPLICQRYVISSIENLHFTSTDLSVGVSAGTQPPSGFIWTEQPSTTVHHQQLVDSDQGENNHPNPPNHQNQFDGQEASVTPEGSAAHAQATPLDVPPLHQPPQPEDPLVVPQVPQGAPMEVVMAALVNTINRQGQILREQAHNMRGQNELIREQNRRLRAVEELRAASRISRIARRQQSLTPENNRSRSRSRSPRPASRRHAERPVSPPRDIPRRQNHSPPRRNNHVSPPRNRRSPPRRNNRSPPRSGEAAARGGNARHSPRRESPGSGDERHRGPLSRRIMDIPLPRGLEKPPTLDKYDGTTDPDEHVQSVDTALDYKNLRGSIKCKLFPLSLVRAASTWWRNLPPGSIDSWEELCRTFTAHFTTSRRHPKTVANLKAIVQGLEESLRNYIERFNKVSVEVEATDKMKLYLLEEGLREGTKFQEAVGILEVQTLDAFFELAQRYIKYDDKQKASEVRRPKTFEVGGPSSQREERRGDEKKREGGKVREAKPPKSQFTYHTPLNAPRDRILSEISNAEFKSAGIRFPKQLPAKPNVDKKKFFRFHKSYGHVTDDCVHLKDVIEILIQKGYARQYVDGQPRTANNNAPRQNQLAVDPASPEQHVEEENRVIGGVALAISRPEDFLPLQTDEEKGALDYLAAHLDASWQNFPGALVISEGGFNPITIRSIKRKFDELEKASPVEEIKITEVKESSVPLAFYREEVPGGSPNFQIPLLVRAKMANFDVRRILVDQGSSCDIMYSGLFKVLQLTEENLVPYVGSDLQGFNGSTTKPWGYVDLIVTFGENKAMKSVKVKFLVVDCPSLYNCIIGRPTLAELFAVSSTIHLKLKYYTKDGQVTTINGDIEAARRCFEGASKNLNSVVTPKKKKAEAKLPGVNSISIEDGVELDARTSKKERKQEKKASKDDLLIKENYHPIPDGEFELVPLGEDPAKGVKIGADLPDLVKRQLKACLRENAELFVWSAAEMPGIDPDVACHQLTIDPRASAVIQRRRKQSPEKAEAARKAVKDLLEANFIAEAQYTTWLSNVVLVKKSNGKWRMCVDYTDLNRACPKDAYPLPNIDKLVDNSSGFKLLSFMDAYSGYNQIKMAEIDKKKSAFMTETGNYYYNVMPFGLKNAGATYQRMMNKVFHNEIGDMLEVYMDNMIVKSEEEIDPTVHLKRVFDQARKFNMRFNPEKCTFGVKAGKFLDFYLTERGIEANPDKCRAFFDYPNPKSKKSIQTSNGMLTSMARFVAKSSQHALPLFKLLRKETTFEWTEECDGALQHLKRALSEPPVLTRPVEGEKLYLYLAVASEAISVVLIRETEQGQKPVYFVSRALQGPELRYLQIEKIALAVIMAARKLRYYFLAHSIIIRIDQPVKQLLARPDMVGRMLKWSLELAEFDISFESQVLADFVAEMTTSTTSEKNKWTIFVDGSSNSQGSGADIILENGDGVLIEVSLGLSSPTTNNQAEYEAFLAGLRLAEDMGAEEIKIFTDSQLVASQVSGEYQTKEERLLEYLNLIRIKLAKFKETEVKHVPREHNARADVLSKLASTRRKKADNQSLIQETLTKPSIEKTAEVMHIYTKEATKIRKRACSYVLLDDKLYRRGFSIPLLKCVEEARIEFILQEIHEGINGQHIGGRSLARKALRAGYYWPTMQNDAKDHVLRCEKCQRHGDMHLAPANELKTLISPWSFAWWEMDILGPFPTAARQVKYLIVAVDYFTKWIEAEPLAKIGASHILRFFKRNVLARTTPHSTTGETPFRSTYGTKAVIPVEIGEPSSRIEYPPEEDINDELLREKLDLVEELRTGVSLREATLKQKIAARHNKRVIKREFEVGSLVLRRNQKDSREGKLAANWEGPYRVRAKTENGAYHLEDLNRKEIPRTWNAEKLKQYYS</sequence>
<dbReference type="InterPro" id="IPR043502">
    <property type="entry name" value="DNA/RNA_pol_sf"/>
</dbReference>
<dbReference type="OrthoDB" id="2016337at2759"/>
<feature type="region of interest" description="Disordered" evidence="1">
    <location>
        <begin position="476"/>
        <end position="522"/>
    </location>
</feature>
<feature type="compositionally biased region" description="Basic and acidic residues" evidence="1">
    <location>
        <begin position="490"/>
        <end position="511"/>
    </location>
</feature>
<feature type="domain" description="Reverse transcriptase" evidence="2">
    <location>
        <begin position="1029"/>
        <end position="1208"/>
    </location>
</feature>
<gene>
    <name evidence="4" type="ORF">TSUD_404320</name>
</gene>
<proteinExistence type="predicted"/>
<evidence type="ECO:0000259" key="3">
    <source>
        <dbReference type="PROSITE" id="PS50879"/>
    </source>
</evidence>
<dbReference type="CDD" id="cd00303">
    <property type="entry name" value="retropepsin_like"/>
    <property type="match status" value="1"/>
</dbReference>
<dbReference type="Pfam" id="PF03732">
    <property type="entry name" value="Retrotrans_gag"/>
    <property type="match status" value="1"/>
</dbReference>
<dbReference type="InterPro" id="IPR005162">
    <property type="entry name" value="Retrotrans_gag_dom"/>
</dbReference>
<feature type="domain" description="RNase H type-1" evidence="3">
    <location>
        <begin position="1421"/>
        <end position="1550"/>
    </location>
</feature>
<feature type="compositionally biased region" description="Pro residues" evidence="1">
    <location>
        <begin position="113"/>
        <end position="124"/>
    </location>
</feature>
<dbReference type="InterPro" id="IPR002156">
    <property type="entry name" value="RNaseH_domain"/>
</dbReference>
<dbReference type="CDD" id="cd01647">
    <property type="entry name" value="RT_LTR"/>
    <property type="match status" value="1"/>
</dbReference>
<name>A0A2Z6PEF7_TRISU</name>
<feature type="compositionally biased region" description="Basic and acidic residues" evidence="1">
    <location>
        <begin position="308"/>
        <end position="327"/>
    </location>
</feature>
<evidence type="ECO:0000259" key="2">
    <source>
        <dbReference type="PROSITE" id="PS50878"/>
    </source>
</evidence>
<evidence type="ECO:0000313" key="4">
    <source>
        <dbReference type="EMBL" id="GAU47855.1"/>
    </source>
</evidence>